<evidence type="ECO:0000259" key="2">
    <source>
        <dbReference type="Pfam" id="PF13439"/>
    </source>
</evidence>
<dbReference type="STRING" id="1781255.BH720_08855"/>
<dbReference type="PANTHER" id="PTHR45947">
    <property type="entry name" value="SULFOQUINOVOSYL TRANSFERASE SQD2"/>
    <property type="match status" value="1"/>
</dbReference>
<reference evidence="3" key="1">
    <citation type="submission" date="2016-09" db="EMBL/GenBank/DDBJ databases">
        <title>Draft genome of thermotolerant cyanobacterium Desertifilum sp. strain IPPAS B-1220.</title>
        <authorList>
            <person name="Sinetova M.A."/>
            <person name="Bolakhan K."/>
            <person name="Zayadan B.K."/>
            <person name="Mironov K.S."/>
            <person name="Ustinova V."/>
            <person name="Kupriyanova E.V."/>
            <person name="Sidorov R.A."/>
            <person name="Skrypnik A.N."/>
            <person name="Gogoleva N.E."/>
            <person name="Gogolev Y.V."/>
            <person name="Los D.A."/>
        </authorList>
    </citation>
    <scope>NUCLEOTIDE SEQUENCE [LARGE SCALE GENOMIC DNA]</scope>
    <source>
        <strain evidence="3">IPPAS B-1220</strain>
    </source>
</reference>
<dbReference type="AlphaFoldDB" id="A0A1E5QLY1"/>
<feature type="domain" description="Glycosyltransferase subfamily 4-like N-terminal" evidence="2">
    <location>
        <begin position="38"/>
        <end position="183"/>
    </location>
</feature>
<sequence length="417" mass="46759">MKTASIHSLLLTDTFLPHIGGRENYYHHLFSRFGGDSAIILTPDKVGDYEAFDRTYPLPIVRINRISQVWWRWGIRGWIQWLRQLDRICRDRQIAVLHCGLVLPDGLTGWLVRKTLGQPYIIYTHGKEILENQNHPEKSQLMQIALSQASRVACNSRYTGKLLEAVGVPPEKIVPILPGIEPQQWLSEPDPQRVEELRQKYGLADRPVVLSVGRLIERKGCDRVMEAFPKILSRFPDAVYLIVGEGPMRSQLEELRDRLGLQQSVIFAGEVSDADLRVYYTLATLFAMVSRQPPGSHEVEGFGIVYLEANACGLPVVAGDSGGVSDAVVHGKTGFLVDPFNPDAIADAIIPLLADPQLAQQMGKTGKERAIGEFSWDTRSQALQQLTAEVAQETQARSRTRAAIHTLPLMLQRQIFR</sequence>
<dbReference type="Pfam" id="PF00534">
    <property type="entry name" value="Glycos_transf_1"/>
    <property type="match status" value="1"/>
</dbReference>
<protein>
    <recommendedName>
        <fullName evidence="4">Glycoside hydrolase</fullName>
    </recommendedName>
</protein>
<dbReference type="CDD" id="cd03801">
    <property type="entry name" value="GT4_PimA-like"/>
    <property type="match status" value="1"/>
</dbReference>
<dbReference type="Pfam" id="PF13439">
    <property type="entry name" value="Glyco_transf_4"/>
    <property type="match status" value="1"/>
</dbReference>
<name>A0A1E5QLY1_9CYAN</name>
<dbReference type="GO" id="GO:0016758">
    <property type="term" value="F:hexosyltransferase activity"/>
    <property type="evidence" value="ECO:0007669"/>
    <property type="project" value="TreeGrafter"/>
</dbReference>
<evidence type="ECO:0000313" key="3">
    <source>
        <dbReference type="EMBL" id="OEJ75611.1"/>
    </source>
</evidence>
<evidence type="ECO:0000259" key="1">
    <source>
        <dbReference type="Pfam" id="PF00534"/>
    </source>
</evidence>
<proteinExistence type="predicted"/>
<evidence type="ECO:0008006" key="4">
    <source>
        <dbReference type="Google" id="ProtNLM"/>
    </source>
</evidence>
<accession>A0A1E5QLY1</accession>
<dbReference type="InterPro" id="IPR028098">
    <property type="entry name" value="Glyco_trans_4-like_N"/>
</dbReference>
<feature type="domain" description="Glycosyl transferase family 1" evidence="1">
    <location>
        <begin position="195"/>
        <end position="369"/>
    </location>
</feature>
<dbReference type="InterPro" id="IPR001296">
    <property type="entry name" value="Glyco_trans_1"/>
</dbReference>
<comment type="caution">
    <text evidence="3">The sequence shown here is derived from an EMBL/GenBank/DDBJ whole genome shotgun (WGS) entry which is preliminary data.</text>
</comment>
<dbReference type="InterPro" id="IPR050194">
    <property type="entry name" value="Glycosyltransferase_grp1"/>
</dbReference>
<dbReference type="PANTHER" id="PTHR45947:SF3">
    <property type="entry name" value="SULFOQUINOVOSYL TRANSFERASE SQD2"/>
    <property type="match status" value="1"/>
</dbReference>
<gene>
    <name evidence="3" type="ORF">BH720_08855</name>
</gene>
<dbReference type="EMBL" id="MJGC01000048">
    <property type="protein sequence ID" value="OEJ75611.1"/>
    <property type="molecule type" value="Genomic_DNA"/>
</dbReference>
<organism evidence="3">
    <name type="scientific">Desertifilum tharense IPPAS B-1220</name>
    <dbReference type="NCBI Taxonomy" id="1781255"/>
    <lineage>
        <taxon>Bacteria</taxon>
        <taxon>Bacillati</taxon>
        <taxon>Cyanobacteriota</taxon>
        <taxon>Cyanophyceae</taxon>
        <taxon>Desertifilales</taxon>
        <taxon>Desertifilaceae</taxon>
        <taxon>Desertifilum</taxon>
    </lineage>
</organism>
<dbReference type="OrthoDB" id="9802525at2"/>
<dbReference type="SUPFAM" id="SSF53756">
    <property type="entry name" value="UDP-Glycosyltransferase/glycogen phosphorylase"/>
    <property type="match status" value="1"/>
</dbReference>
<dbReference type="RefSeq" id="WP_069966824.1">
    <property type="nucleotide sequence ID" value="NZ_CM124774.1"/>
</dbReference>
<dbReference type="Gene3D" id="3.40.50.2000">
    <property type="entry name" value="Glycogen Phosphorylase B"/>
    <property type="match status" value="2"/>
</dbReference>